<dbReference type="Proteomes" id="UP000182584">
    <property type="component" value="Unassembled WGS sequence"/>
</dbReference>
<accession>A0A1H9PPF6</accession>
<dbReference type="EMBL" id="FOGJ01000006">
    <property type="protein sequence ID" value="SER50047.1"/>
    <property type="molecule type" value="Genomic_DNA"/>
</dbReference>
<evidence type="ECO:0000313" key="1">
    <source>
        <dbReference type="EMBL" id="SER50047.1"/>
    </source>
</evidence>
<protein>
    <submittedName>
        <fullName evidence="1">Uncharacterized protein</fullName>
    </submittedName>
</protein>
<dbReference type="OrthoDB" id="361760at2"/>
<evidence type="ECO:0000313" key="2">
    <source>
        <dbReference type="Proteomes" id="UP000182584"/>
    </source>
</evidence>
<sequence length="78" mass="9015">MDHELTEKEKLTIKKYSDIIDAQRPVSLKHPAMDKMKRAAQFSPFAALTGYEDTVESARDQFVKDLELFGEHMENIDD</sequence>
<gene>
    <name evidence="1" type="ORF">SAMN04487884_106103</name>
</gene>
<organism evidence="1 2">
    <name type="scientific">Butyrivibrio fibrisolvens</name>
    <dbReference type="NCBI Taxonomy" id="831"/>
    <lineage>
        <taxon>Bacteria</taxon>
        <taxon>Bacillati</taxon>
        <taxon>Bacillota</taxon>
        <taxon>Clostridia</taxon>
        <taxon>Lachnospirales</taxon>
        <taxon>Lachnospiraceae</taxon>
        <taxon>Butyrivibrio</taxon>
    </lineage>
</organism>
<name>A0A1H9PPF6_BUTFI</name>
<dbReference type="AlphaFoldDB" id="A0A1H9PPF6"/>
<proteinExistence type="predicted"/>
<dbReference type="eggNOG" id="ENOG5032SWG">
    <property type="taxonomic scope" value="Bacteria"/>
</dbReference>
<dbReference type="RefSeq" id="WP_022753455.1">
    <property type="nucleotide sequence ID" value="NZ_FOGJ01000006.1"/>
</dbReference>
<reference evidence="1 2" key="1">
    <citation type="submission" date="2016-10" db="EMBL/GenBank/DDBJ databases">
        <authorList>
            <person name="de Groot N.N."/>
        </authorList>
    </citation>
    <scope>NUCLEOTIDE SEQUENCE [LARGE SCALE GENOMIC DNA]</scope>
    <source>
        <strain evidence="1 2">AR40</strain>
    </source>
</reference>